<comment type="caution">
    <text evidence="1">The sequence shown here is derived from an EMBL/GenBank/DDBJ whole genome shotgun (WGS) entry which is preliminary data.</text>
</comment>
<sequence>MVLYIPGNAKASDVTEGVKYSAGTTVNGTGTLKDFRNQGQKTGTVISPEEGYISVGVPETGVYRAENTEALLVYDTNFIPSNILQGKPIFGMDGTIGDLRGKEVTFGGFGQSGTSILLAQPSAKGVYDDLTNFSVSDPDFIDSNIKSGVSLFGKTGTYAGASPFKKLTLTSSSTPMNVPNQIGGNENDTYVIIDMVALGFRPKIITSKFSLDVNYACSIVWSDLGIYANFPNGGYANYIRASNPAGTSAYKSEMLRVPYELTSTFKFPVGRANQEYELLIYG</sequence>
<keyword evidence="2" id="KW-1185">Reference proteome</keyword>
<evidence type="ECO:0000313" key="2">
    <source>
        <dbReference type="Proteomes" id="UP000838749"/>
    </source>
</evidence>
<dbReference type="EMBL" id="CAKMAB010000040">
    <property type="protein sequence ID" value="CAH1058840.1"/>
    <property type="molecule type" value="Genomic_DNA"/>
</dbReference>
<reference evidence="1" key="1">
    <citation type="submission" date="2021-12" db="EMBL/GenBank/DDBJ databases">
        <authorList>
            <person name="Criscuolo A."/>
        </authorList>
    </citation>
    <scope>NUCLEOTIDE SEQUENCE</scope>
    <source>
        <strain evidence="1">CIP111894</strain>
    </source>
</reference>
<name>A0ABM9BIL6_9BACL</name>
<accession>A0ABM9BIL6</accession>
<gene>
    <name evidence="1" type="ORF">PAECIP111894_05026</name>
</gene>
<protein>
    <submittedName>
        <fullName evidence="1">Uncharacterized protein</fullName>
    </submittedName>
</protein>
<organism evidence="1 2">
    <name type="scientific">Paenibacillus pseudetheri</name>
    <dbReference type="NCBI Taxonomy" id="2897682"/>
    <lineage>
        <taxon>Bacteria</taxon>
        <taxon>Bacillati</taxon>
        <taxon>Bacillota</taxon>
        <taxon>Bacilli</taxon>
        <taxon>Bacillales</taxon>
        <taxon>Paenibacillaceae</taxon>
        <taxon>Paenibacillus</taxon>
    </lineage>
</organism>
<dbReference type="RefSeq" id="WP_234540702.1">
    <property type="nucleotide sequence ID" value="NZ_CAKMAB010000040.1"/>
</dbReference>
<proteinExistence type="predicted"/>
<evidence type="ECO:0000313" key="1">
    <source>
        <dbReference type="EMBL" id="CAH1058840.1"/>
    </source>
</evidence>
<dbReference type="Proteomes" id="UP000838749">
    <property type="component" value="Unassembled WGS sequence"/>
</dbReference>